<proteinExistence type="inferred from homology"/>
<organism evidence="4 5">
    <name type="scientific">Nocardia beijingensis</name>
    <dbReference type="NCBI Taxonomy" id="95162"/>
    <lineage>
        <taxon>Bacteria</taxon>
        <taxon>Bacillati</taxon>
        <taxon>Actinomycetota</taxon>
        <taxon>Actinomycetes</taxon>
        <taxon>Mycobacteriales</taxon>
        <taxon>Nocardiaceae</taxon>
        <taxon>Nocardia</taxon>
    </lineage>
</organism>
<dbReference type="PANTHER" id="PTHR42748:SF7">
    <property type="entry name" value="NMRA LIKE REDOX SENSOR 1-RELATED"/>
    <property type="match status" value="1"/>
</dbReference>
<gene>
    <name evidence="4" type="ORF">ACH47G_08060</name>
</gene>
<accession>A0ABW7WBT8</accession>
<protein>
    <submittedName>
        <fullName evidence="4">NmrA family NAD(P)-binding protein</fullName>
    </submittedName>
</protein>
<dbReference type="Proteomes" id="UP001611450">
    <property type="component" value="Unassembled WGS sequence"/>
</dbReference>
<dbReference type="EMBL" id="JBIRXV010000001">
    <property type="protein sequence ID" value="MFI2320429.1"/>
    <property type="molecule type" value="Genomic_DNA"/>
</dbReference>
<feature type="domain" description="NmrA-like" evidence="3">
    <location>
        <begin position="6"/>
        <end position="242"/>
    </location>
</feature>
<dbReference type="InterPro" id="IPR036291">
    <property type="entry name" value="NAD(P)-bd_dom_sf"/>
</dbReference>
<reference evidence="4 5" key="1">
    <citation type="submission" date="2024-10" db="EMBL/GenBank/DDBJ databases">
        <title>The Natural Products Discovery Center: Release of the First 8490 Sequenced Strains for Exploring Actinobacteria Biosynthetic Diversity.</title>
        <authorList>
            <person name="Kalkreuter E."/>
            <person name="Kautsar S.A."/>
            <person name="Yang D."/>
            <person name="Bader C.D."/>
            <person name="Teijaro C.N."/>
            <person name="Fluegel L."/>
            <person name="Davis C.M."/>
            <person name="Simpson J.R."/>
            <person name="Lauterbach L."/>
            <person name="Steele A.D."/>
            <person name="Gui C."/>
            <person name="Meng S."/>
            <person name="Li G."/>
            <person name="Viehrig K."/>
            <person name="Ye F."/>
            <person name="Su P."/>
            <person name="Kiefer A.F."/>
            <person name="Nichols A."/>
            <person name="Cepeda A.J."/>
            <person name="Yan W."/>
            <person name="Fan B."/>
            <person name="Jiang Y."/>
            <person name="Adhikari A."/>
            <person name="Zheng C.-J."/>
            <person name="Schuster L."/>
            <person name="Cowan T.M."/>
            <person name="Smanski M.J."/>
            <person name="Chevrette M.G."/>
            <person name="De Carvalho L.P.S."/>
            <person name="Shen B."/>
        </authorList>
    </citation>
    <scope>NUCLEOTIDE SEQUENCE [LARGE SCALE GENOMIC DNA]</scope>
    <source>
        <strain evidence="4 5">NPDC019626</strain>
    </source>
</reference>
<dbReference type="PANTHER" id="PTHR42748">
    <property type="entry name" value="NITROGEN METABOLITE REPRESSION PROTEIN NMRA FAMILY MEMBER"/>
    <property type="match status" value="1"/>
</dbReference>
<dbReference type="Pfam" id="PF05368">
    <property type="entry name" value="NmrA"/>
    <property type="match status" value="1"/>
</dbReference>
<dbReference type="RefSeq" id="WP_396945139.1">
    <property type="nucleotide sequence ID" value="NZ_JBIRXV010000001.1"/>
</dbReference>
<sequence length="305" mass="31764">MSPQHNLILVTGATGKQGGTTARRLLADGRAVRALVRDAHAPAAQELAAAGAELVVGDFDAPETLPAALAGVSGLFLVPPAAYGPGGWDVDLEAARGEAIVEAARAAGVRQIVFTGIASMGDSTSWGATGKKRIEDAIIASGLQYTLLRPVRFMENYLLRTSPVDGIKDGVHRHLFPAEGPMKVIALADIGDIAGLAFADPDRFHGRVLELAGDVLVPPVAAAAISAATGHQVSYHEVGEAEADAIGAEIGNTWRLMRHTGGWRADVDEIRAIHPGLRTFDTWLAETGAAQIKALLDRESAGKAG</sequence>
<evidence type="ECO:0000259" key="3">
    <source>
        <dbReference type="Pfam" id="PF05368"/>
    </source>
</evidence>
<evidence type="ECO:0000256" key="1">
    <source>
        <dbReference type="ARBA" id="ARBA00006328"/>
    </source>
</evidence>
<dbReference type="InterPro" id="IPR051164">
    <property type="entry name" value="NmrA-like_oxidored"/>
</dbReference>
<keyword evidence="2" id="KW-0521">NADP</keyword>
<dbReference type="InterPro" id="IPR008030">
    <property type="entry name" value="NmrA-like"/>
</dbReference>
<evidence type="ECO:0000313" key="4">
    <source>
        <dbReference type="EMBL" id="MFI2320429.1"/>
    </source>
</evidence>
<dbReference type="SUPFAM" id="SSF51735">
    <property type="entry name" value="NAD(P)-binding Rossmann-fold domains"/>
    <property type="match status" value="1"/>
</dbReference>
<comment type="similarity">
    <text evidence="1">Belongs to the NmrA-type oxidoreductase family.</text>
</comment>
<dbReference type="Gene3D" id="3.90.25.10">
    <property type="entry name" value="UDP-galactose 4-epimerase, domain 1"/>
    <property type="match status" value="1"/>
</dbReference>
<evidence type="ECO:0000256" key="2">
    <source>
        <dbReference type="ARBA" id="ARBA00022857"/>
    </source>
</evidence>
<keyword evidence="5" id="KW-1185">Reference proteome</keyword>
<comment type="caution">
    <text evidence="4">The sequence shown here is derived from an EMBL/GenBank/DDBJ whole genome shotgun (WGS) entry which is preliminary data.</text>
</comment>
<name>A0ABW7WBT8_9NOCA</name>
<evidence type="ECO:0000313" key="5">
    <source>
        <dbReference type="Proteomes" id="UP001611450"/>
    </source>
</evidence>
<dbReference type="Gene3D" id="3.40.50.720">
    <property type="entry name" value="NAD(P)-binding Rossmann-like Domain"/>
    <property type="match status" value="1"/>
</dbReference>